<gene>
    <name evidence="2" type="ORF">LVISKB_P1-0023</name>
</gene>
<name>M5AGR8_LEVBR</name>
<evidence type="ECO:0000313" key="2">
    <source>
        <dbReference type="EMBL" id="BAN08049.1"/>
    </source>
</evidence>
<feature type="compositionally biased region" description="Polar residues" evidence="1">
    <location>
        <begin position="32"/>
        <end position="44"/>
    </location>
</feature>
<proteinExistence type="predicted"/>
<sequence>MFKQIPIKNTENHEHKQPAKIRDKQGDYLKNSYDNTTVTTDSFK</sequence>
<dbReference type="Proteomes" id="UP000012042">
    <property type="component" value="Plasmid pKB290-1"/>
</dbReference>
<feature type="region of interest" description="Disordered" evidence="1">
    <location>
        <begin position="1"/>
        <end position="44"/>
    </location>
</feature>
<reference evidence="2 3" key="1">
    <citation type="journal article" date="2013" name="PLoS ONE">
        <title>Genomic Analysis by Deep Sequencing of the Probiotic Lactobacillus brevis KB290 Harboring Nine Plasmids Reveals Genomic Stability.</title>
        <authorList>
            <person name="Fukao M."/>
            <person name="Oshima K."/>
            <person name="Morita H."/>
            <person name="Toh H."/>
            <person name="Suda W."/>
            <person name="Kim S.W."/>
            <person name="Suzuki S."/>
            <person name="Yakabe T."/>
            <person name="Hattori M."/>
            <person name="Yajima N."/>
        </authorList>
    </citation>
    <scope>NUCLEOTIDE SEQUENCE [LARGE SCALE GENOMIC DNA]</scope>
    <source>
        <strain evidence="2 3">KB290</strain>
        <plasmid evidence="2">pKB290-1</plasmid>
    </source>
</reference>
<geneLocation type="plasmid" evidence="2 3">
    <name>pKB290-1</name>
</geneLocation>
<evidence type="ECO:0000256" key="1">
    <source>
        <dbReference type="SAM" id="MobiDB-lite"/>
    </source>
</evidence>
<dbReference type="PATRIC" id="fig|1001583.3.peg.2394"/>
<protein>
    <submittedName>
        <fullName evidence="2">Uncharacterized protein</fullName>
    </submittedName>
</protein>
<evidence type="ECO:0000313" key="3">
    <source>
        <dbReference type="Proteomes" id="UP000012042"/>
    </source>
</evidence>
<dbReference type="KEGG" id="lbk:LVISKB_P1-0023"/>
<dbReference type="EMBL" id="AP012168">
    <property type="protein sequence ID" value="BAN08049.1"/>
    <property type="molecule type" value="Genomic_DNA"/>
</dbReference>
<keyword evidence="2" id="KW-0614">Plasmid</keyword>
<accession>M5AGR8</accession>
<feature type="compositionally biased region" description="Basic and acidic residues" evidence="1">
    <location>
        <begin position="10"/>
        <end position="27"/>
    </location>
</feature>
<dbReference type="AlphaFoldDB" id="M5AGR8"/>
<dbReference type="HOGENOM" id="CLU_3217732_0_0_9"/>
<organism evidence="2 3">
    <name type="scientific">Levilactobacillus brevis KB290</name>
    <dbReference type="NCBI Taxonomy" id="1001583"/>
    <lineage>
        <taxon>Bacteria</taxon>
        <taxon>Bacillati</taxon>
        <taxon>Bacillota</taxon>
        <taxon>Bacilli</taxon>
        <taxon>Lactobacillales</taxon>
        <taxon>Lactobacillaceae</taxon>
        <taxon>Levilactobacillus</taxon>
    </lineage>
</organism>